<dbReference type="AlphaFoldDB" id="A0A5E4ULI9"/>
<keyword evidence="2" id="KW-0805">Transcription regulation</keyword>
<dbReference type="SUPFAM" id="SSF46785">
    <property type="entry name" value="Winged helix' DNA-binding domain"/>
    <property type="match status" value="1"/>
</dbReference>
<keyword evidence="3" id="KW-0238">DNA-binding</keyword>
<dbReference type="InterPro" id="IPR036388">
    <property type="entry name" value="WH-like_DNA-bd_sf"/>
</dbReference>
<dbReference type="EMBL" id="CABPSB010000006">
    <property type="protein sequence ID" value="VVE00504.1"/>
    <property type="molecule type" value="Genomic_DNA"/>
</dbReference>
<organism evidence="7 8">
    <name type="scientific">Pandoraea anhela</name>
    <dbReference type="NCBI Taxonomy" id="2508295"/>
    <lineage>
        <taxon>Bacteria</taxon>
        <taxon>Pseudomonadati</taxon>
        <taxon>Pseudomonadota</taxon>
        <taxon>Betaproteobacteria</taxon>
        <taxon>Burkholderiales</taxon>
        <taxon>Burkholderiaceae</taxon>
        <taxon>Pandoraea</taxon>
    </lineage>
</organism>
<dbReference type="InterPro" id="IPR036390">
    <property type="entry name" value="WH_DNA-bd_sf"/>
</dbReference>
<proteinExistence type="inferred from homology"/>
<dbReference type="Pfam" id="PF03466">
    <property type="entry name" value="LysR_substrate"/>
    <property type="match status" value="1"/>
</dbReference>
<feature type="domain" description="HTH lysR-type" evidence="6">
    <location>
        <begin position="85"/>
        <end position="142"/>
    </location>
</feature>
<dbReference type="PANTHER" id="PTHR30419:SF2">
    <property type="entry name" value="LYSR FAMILY TRANSCRIPTIONAL REGULATOR"/>
    <property type="match status" value="1"/>
</dbReference>
<dbReference type="Gene3D" id="3.40.190.290">
    <property type="match status" value="1"/>
</dbReference>
<keyword evidence="8" id="KW-1185">Reference proteome</keyword>
<dbReference type="PANTHER" id="PTHR30419">
    <property type="entry name" value="HTH-TYPE TRANSCRIPTIONAL REGULATOR YBHD"/>
    <property type="match status" value="1"/>
</dbReference>
<dbReference type="Pfam" id="PF00126">
    <property type="entry name" value="HTH_1"/>
    <property type="match status" value="1"/>
</dbReference>
<dbReference type="GO" id="GO:0005829">
    <property type="term" value="C:cytosol"/>
    <property type="evidence" value="ECO:0007669"/>
    <property type="project" value="TreeGrafter"/>
</dbReference>
<evidence type="ECO:0000259" key="6">
    <source>
        <dbReference type="PROSITE" id="PS50931"/>
    </source>
</evidence>
<evidence type="ECO:0000256" key="4">
    <source>
        <dbReference type="ARBA" id="ARBA00023163"/>
    </source>
</evidence>
<sequence>MRPFPSQSPSYLVDAPGAHDSVQTGSREPIFQVTTQTTTFYYVRICTPPAHVHRKSLHWRHCPRAASVRPGVRRAFQPRDDAVKFDLTDLRLCLLVADAGSITGGAERAHLTLASASARIRGLEETLGVALFMRHRQGVIPTPAGRALLAHARRVLAQIEQMRGELGEYAAGLRGNVRIASNTVAMSEFLPDLLGAFLAEHPNVEIALREQTSPAVVQAVLEGAADIGVVSDWIELTGLETVPFRQDRLVIVTPPGHALAARDDVAFIDVLEAEFIGLPEQSALAEHLDGHARRAGRPLRYRLRLRDFDSLCRAVAAGAALGIVPLSAARRSAATLGIGIVPLVDPWALRTLVLCVRERDALPVYARQLLERLQASPVTANDAGRRH</sequence>
<evidence type="ECO:0000256" key="1">
    <source>
        <dbReference type="ARBA" id="ARBA00009437"/>
    </source>
</evidence>
<dbReference type="SUPFAM" id="SSF53850">
    <property type="entry name" value="Periplasmic binding protein-like II"/>
    <property type="match status" value="1"/>
</dbReference>
<dbReference type="PROSITE" id="PS50931">
    <property type="entry name" value="HTH_LYSR"/>
    <property type="match status" value="1"/>
</dbReference>
<feature type="compositionally biased region" description="Polar residues" evidence="5">
    <location>
        <begin position="1"/>
        <end position="10"/>
    </location>
</feature>
<dbReference type="InterPro" id="IPR000847">
    <property type="entry name" value="LysR_HTH_N"/>
</dbReference>
<evidence type="ECO:0000256" key="3">
    <source>
        <dbReference type="ARBA" id="ARBA00023125"/>
    </source>
</evidence>
<dbReference type="Proteomes" id="UP000406256">
    <property type="component" value="Unassembled WGS sequence"/>
</dbReference>
<dbReference type="CDD" id="cd08421">
    <property type="entry name" value="PBP2_LTTR_like_1"/>
    <property type="match status" value="1"/>
</dbReference>
<evidence type="ECO:0000313" key="7">
    <source>
        <dbReference type="EMBL" id="VVE00504.1"/>
    </source>
</evidence>
<evidence type="ECO:0000313" key="8">
    <source>
        <dbReference type="Proteomes" id="UP000406256"/>
    </source>
</evidence>
<feature type="region of interest" description="Disordered" evidence="5">
    <location>
        <begin position="1"/>
        <end position="26"/>
    </location>
</feature>
<comment type="similarity">
    <text evidence="1">Belongs to the LysR transcriptional regulatory family.</text>
</comment>
<dbReference type="InterPro" id="IPR050950">
    <property type="entry name" value="HTH-type_LysR_regulators"/>
</dbReference>
<gene>
    <name evidence="7" type="ORF">PAN31108_02104</name>
</gene>
<reference evidence="7 8" key="1">
    <citation type="submission" date="2019-08" db="EMBL/GenBank/DDBJ databases">
        <authorList>
            <person name="Peeters C."/>
        </authorList>
    </citation>
    <scope>NUCLEOTIDE SEQUENCE [LARGE SCALE GENOMIC DNA]</scope>
    <source>
        <strain evidence="7 8">LMG 31108</strain>
    </source>
</reference>
<dbReference type="Gene3D" id="1.10.10.10">
    <property type="entry name" value="Winged helix-like DNA-binding domain superfamily/Winged helix DNA-binding domain"/>
    <property type="match status" value="1"/>
</dbReference>
<keyword evidence="4" id="KW-0804">Transcription</keyword>
<dbReference type="InterPro" id="IPR005119">
    <property type="entry name" value="LysR_subst-bd"/>
</dbReference>
<dbReference type="GO" id="GO:0003677">
    <property type="term" value="F:DNA binding"/>
    <property type="evidence" value="ECO:0007669"/>
    <property type="project" value="UniProtKB-KW"/>
</dbReference>
<name>A0A5E4ULI9_9BURK</name>
<evidence type="ECO:0000256" key="5">
    <source>
        <dbReference type="SAM" id="MobiDB-lite"/>
    </source>
</evidence>
<accession>A0A5E4ULI9</accession>
<evidence type="ECO:0000256" key="2">
    <source>
        <dbReference type="ARBA" id="ARBA00023015"/>
    </source>
</evidence>
<dbReference type="GO" id="GO:0003700">
    <property type="term" value="F:DNA-binding transcription factor activity"/>
    <property type="evidence" value="ECO:0007669"/>
    <property type="project" value="InterPro"/>
</dbReference>
<protein>
    <submittedName>
        <fullName evidence="7">LysR family transcriptional regulator</fullName>
    </submittedName>
</protein>